<feature type="region of interest" description="Disordered" evidence="1">
    <location>
        <begin position="30"/>
        <end position="73"/>
    </location>
</feature>
<name>R0KVY2_NOSB1</name>
<protein>
    <submittedName>
        <fullName evidence="3">Uncharacterized protein</fullName>
    </submittedName>
</protein>
<sequence>MLSKIFVLVIVAIIVLVFIAVIIWQIIKHRKSQGVNGENNPPVQTSGGVTITEIKDDDPSEKPSDKDKDKKNE</sequence>
<dbReference type="HOGENOM" id="CLU_2705462_0_0_1"/>
<dbReference type="Proteomes" id="UP000016927">
    <property type="component" value="Unassembled WGS sequence"/>
</dbReference>
<reference evidence="3 4" key="1">
    <citation type="journal article" date="2013" name="BMC Genomics">
        <title>Comparative genomics of parasitic silkworm microsporidia reveal an association between genome expansion and host adaptation.</title>
        <authorList>
            <person name="Pan G."/>
            <person name="Xu J."/>
            <person name="Li T."/>
            <person name="Xia Q."/>
            <person name="Liu S.L."/>
            <person name="Zhang G."/>
            <person name="Li S."/>
            <person name="Li C."/>
            <person name="Liu H."/>
            <person name="Yang L."/>
            <person name="Liu T."/>
            <person name="Zhang X."/>
            <person name="Wu Z."/>
            <person name="Fan W."/>
            <person name="Dang X."/>
            <person name="Xiang H."/>
            <person name="Tao M."/>
            <person name="Li Y."/>
            <person name="Hu J."/>
            <person name="Li Z."/>
            <person name="Lin L."/>
            <person name="Luo J."/>
            <person name="Geng L."/>
            <person name="Wang L."/>
            <person name="Long M."/>
            <person name="Wan Y."/>
            <person name="He N."/>
            <person name="Zhang Z."/>
            <person name="Lu C."/>
            <person name="Keeling P.J."/>
            <person name="Wang J."/>
            <person name="Xiang Z."/>
            <person name="Zhou Z."/>
        </authorList>
    </citation>
    <scope>NUCLEOTIDE SEQUENCE [LARGE SCALE GENOMIC DNA]</scope>
    <source>
        <strain evidence="4">CQ1 / CVCC 102059</strain>
    </source>
</reference>
<dbReference type="EMBL" id="KB908918">
    <property type="protein sequence ID" value="EOB15071.1"/>
    <property type="molecule type" value="Genomic_DNA"/>
</dbReference>
<evidence type="ECO:0000256" key="1">
    <source>
        <dbReference type="SAM" id="MobiDB-lite"/>
    </source>
</evidence>
<organism evidence="3 4">
    <name type="scientific">Nosema bombycis (strain CQ1 / CVCC 102059)</name>
    <name type="common">Microsporidian parasite</name>
    <name type="synonym">Pebrine of silkworm</name>
    <dbReference type="NCBI Taxonomy" id="578461"/>
    <lineage>
        <taxon>Eukaryota</taxon>
        <taxon>Fungi</taxon>
        <taxon>Fungi incertae sedis</taxon>
        <taxon>Microsporidia</taxon>
        <taxon>Nosematidae</taxon>
        <taxon>Nosema</taxon>
    </lineage>
</organism>
<feature type="compositionally biased region" description="Basic and acidic residues" evidence="1">
    <location>
        <begin position="60"/>
        <end position="73"/>
    </location>
</feature>
<gene>
    <name evidence="3" type="ORF">NBO_10g0061</name>
</gene>
<keyword evidence="2" id="KW-1133">Transmembrane helix</keyword>
<keyword evidence="2" id="KW-0812">Transmembrane</keyword>
<keyword evidence="4" id="KW-1185">Reference proteome</keyword>
<evidence type="ECO:0000313" key="3">
    <source>
        <dbReference type="EMBL" id="EOB15071.1"/>
    </source>
</evidence>
<keyword evidence="2" id="KW-0472">Membrane</keyword>
<evidence type="ECO:0000256" key="2">
    <source>
        <dbReference type="SAM" id="Phobius"/>
    </source>
</evidence>
<feature type="transmembrane region" description="Helical" evidence="2">
    <location>
        <begin position="6"/>
        <end position="27"/>
    </location>
</feature>
<dbReference type="AlphaFoldDB" id="R0KVY2"/>
<proteinExistence type="predicted"/>
<evidence type="ECO:0000313" key="4">
    <source>
        <dbReference type="Proteomes" id="UP000016927"/>
    </source>
</evidence>
<dbReference type="VEuPathDB" id="MicrosporidiaDB:NBO_10g0061"/>
<feature type="compositionally biased region" description="Polar residues" evidence="1">
    <location>
        <begin position="33"/>
        <end position="49"/>
    </location>
</feature>
<accession>R0KVY2</accession>